<sequence length="86" mass="9115">MTAALAQTLDPTAFVFYRPLPGDDSNALSLLTFACRGQSRDWLMIGLTGVAATLIGMVVPQATAVLVDTVVPYGDRTLLVQLGLAY</sequence>
<evidence type="ECO:0000313" key="1">
    <source>
        <dbReference type="EMBL" id="ASC71647.1"/>
    </source>
</evidence>
<dbReference type="KEGG" id="hhg:XM38_026010"/>
<organism evidence="1 2">
    <name type="scientific">Halomicronema hongdechloris C2206</name>
    <dbReference type="NCBI Taxonomy" id="1641165"/>
    <lineage>
        <taxon>Bacteria</taxon>
        <taxon>Bacillati</taxon>
        <taxon>Cyanobacteriota</taxon>
        <taxon>Cyanophyceae</taxon>
        <taxon>Nodosilineales</taxon>
        <taxon>Nodosilineaceae</taxon>
        <taxon>Halomicronema</taxon>
    </lineage>
</organism>
<protein>
    <submittedName>
        <fullName evidence="1">Uncharacterized protein</fullName>
    </submittedName>
</protein>
<dbReference type="EMBL" id="CP021983">
    <property type="protein sequence ID" value="ASC71647.1"/>
    <property type="molecule type" value="Genomic_DNA"/>
</dbReference>
<keyword evidence="2" id="KW-1185">Reference proteome</keyword>
<evidence type="ECO:0000313" key="2">
    <source>
        <dbReference type="Proteomes" id="UP000191901"/>
    </source>
</evidence>
<dbReference type="Proteomes" id="UP000191901">
    <property type="component" value="Chromosome"/>
</dbReference>
<name>A0A1Z3HNB9_9CYAN</name>
<reference evidence="1 2" key="1">
    <citation type="journal article" date="2016" name="Biochim. Biophys. Acta">
        <title>Characterization of red-shifted phycobilisomes isolated from the chlorophyll f-containing cyanobacterium Halomicronema hongdechloris.</title>
        <authorList>
            <person name="Li Y."/>
            <person name="Lin Y."/>
            <person name="Garvey C.J."/>
            <person name="Birch D."/>
            <person name="Corkery R.W."/>
            <person name="Loughlin P.C."/>
            <person name="Scheer H."/>
            <person name="Willows R.D."/>
            <person name="Chen M."/>
        </authorList>
    </citation>
    <scope>NUCLEOTIDE SEQUENCE [LARGE SCALE GENOMIC DNA]</scope>
    <source>
        <strain evidence="1 2">C2206</strain>
    </source>
</reference>
<gene>
    <name evidence="1" type="ORF">XM38_026010</name>
</gene>
<proteinExistence type="predicted"/>
<accession>A0A1Z3HNB9</accession>
<dbReference type="OrthoDB" id="516912at2"/>
<dbReference type="RefSeq" id="WP_088430010.1">
    <property type="nucleotide sequence ID" value="NZ_CP021983.2"/>
</dbReference>
<dbReference type="AlphaFoldDB" id="A0A1Z3HNB9"/>